<dbReference type="PANTHER" id="PTHR44943:SF5">
    <property type="entry name" value="BLL7697 PROTEIN"/>
    <property type="match status" value="1"/>
</dbReference>
<reference evidence="5 6" key="1">
    <citation type="submission" date="2018-06" db="EMBL/GenBank/DDBJ databases">
        <authorList>
            <consortium name="Pathogen Informatics"/>
            <person name="Doyle S."/>
        </authorList>
    </citation>
    <scope>NUCLEOTIDE SEQUENCE [LARGE SCALE GENOMIC DNA]</scope>
    <source>
        <strain evidence="5 6">NCTC10283</strain>
    </source>
</reference>
<dbReference type="OrthoDB" id="9814042at2"/>
<dbReference type="Proteomes" id="UP000254209">
    <property type="component" value="Unassembled WGS sequence"/>
</dbReference>
<dbReference type="NCBIfam" id="TIGR02521">
    <property type="entry name" value="type_IV_pilW"/>
    <property type="match status" value="1"/>
</dbReference>
<feature type="region of interest" description="Disordered" evidence="4">
    <location>
        <begin position="25"/>
        <end position="49"/>
    </location>
</feature>
<organism evidence="5 6">
    <name type="scientific">Alysiella crassa</name>
    <dbReference type="NCBI Taxonomy" id="153491"/>
    <lineage>
        <taxon>Bacteria</taxon>
        <taxon>Pseudomonadati</taxon>
        <taxon>Pseudomonadota</taxon>
        <taxon>Betaproteobacteria</taxon>
        <taxon>Neisseriales</taxon>
        <taxon>Neisseriaceae</taxon>
        <taxon>Alysiella</taxon>
    </lineage>
</organism>
<dbReference type="RefSeq" id="WP_034290945.1">
    <property type="nucleotide sequence ID" value="NZ_CP091519.2"/>
</dbReference>
<dbReference type="Pfam" id="PF13432">
    <property type="entry name" value="TPR_16"/>
    <property type="match status" value="1"/>
</dbReference>
<gene>
    <name evidence="5" type="ORF">NCTC10283_02325</name>
</gene>
<dbReference type="SMART" id="SM00028">
    <property type="entry name" value="TPR"/>
    <property type="match status" value="3"/>
</dbReference>
<dbReference type="PANTHER" id="PTHR44943">
    <property type="entry name" value="CELLULOSE SYNTHASE OPERON PROTEIN C"/>
    <property type="match status" value="1"/>
</dbReference>
<protein>
    <submittedName>
        <fullName evidence="5">Flp pilus assembly protein TadD, contains TPR repeats</fullName>
    </submittedName>
</protein>
<dbReference type="InterPro" id="IPR019734">
    <property type="entry name" value="TPR_rpt"/>
</dbReference>
<dbReference type="SUPFAM" id="SSF48452">
    <property type="entry name" value="TPR-like"/>
    <property type="match status" value="1"/>
</dbReference>
<dbReference type="EMBL" id="UFSO01000003">
    <property type="protein sequence ID" value="SSY80764.1"/>
    <property type="molecule type" value="Genomic_DNA"/>
</dbReference>
<name>A0A376BWM6_9NEIS</name>
<dbReference type="Pfam" id="PF13181">
    <property type="entry name" value="TPR_8"/>
    <property type="match status" value="1"/>
</dbReference>
<evidence type="ECO:0000313" key="6">
    <source>
        <dbReference type="Proteomes" id="UP000254209"/>
    </source>
</evidence>
<evidence type="ECO:0000256" key="1">
    <source>
        <dbReference type="ARBA" id="ARBA00022737"/>
    </source>
</evidence>
<dbReference type="AlphaFoldDB" id="A0A376BWM6"/>
<evidence type="ECO:0000256" key="2">
    <source>
        <dbReference type="ARBA" id="ARBA00022803"/>
    </source>
</evidence>
<sequence>MLNNKWLILFTLSGCLMLGGCVADKKNSSSSTYEPAKLRGQTKKEQREEATRIKTELAVAYMTSGNYRLATKTIDETLKENDKYDLAWLVRAQIYQHLKVYDKAEESFQRALKLNPAGAEINNNYGWFLCGVMNRPNDAIAYFNKAIADPTYPTPEVAYLNKGICHAKMQQFNLADEYFERALRMNEQFIPVFKERARAFLLADNIKEADRLFRQYQSMVDRLNADDLLLGWKIAKHQGLTQAASEYQAQLLTHYPYSDELKAIKSGDFDGEFGNAPTDETE</sequence>
<evidence type="ECO:0000256" key="3">
    <source>
        <dbReference type="PROSITE-ProRule" id="PRU00339"/>
    </source>
</evidence>
<dbReference type="PROSITE" id="PS51257">
    <property type="entry name" value="PROKAR_LIPOPROTEIN"/>
    <property type="match status" value="1"/>
</dbReference>
<feature type="repeat" description="TPR" evidence="3">
    <location>
        <begin position="85"/>
        <end position="118"/>
    </location>
</feature>
<dbReference type="InterPro" id="IPR051685">
    <property type="entry name" value="Ycf3/AcsC/BcsC/TPR_MFPF"/>
</dbReference>
<keyword evidence="2 3" id="KW-0802">TPR repeat</keyword>
<dbReference type="InterPro" id="IPR011990">
    <property type="entry name" value="TPR-like_helical_dom_sf"/>
</dbReference>
<feature type="repeat" description="TPR" evidence="3">
    <location>
        <begin position="156"/>
        <end position="189"/>
    </location>
</feature>
<evidence type="ECO:0000256" key="4">
    <source>
        <dbReference type="SAM" id="MobiDB-lite"/>
    </source>
</evidence>
<keyword evidence="6" id="KW-1185">Reference proteome</keyword>
<dbReference type="STRING" id="1120980.GCA_000745955_00287"/>
<accession>A0A376BWM6</accession>
<dbReference type="PROSITE" id="PS50005">
    <property type="entry name" value="TPR"/>
    <property type="match status" value="2"/>
</dbReference>
<evidence type="ECO:0000313" key="5">
    <source>
        <dbReference type="EMBL" id="SSY80764.1"/>
    </source>
</evidence>
<keyword evidence="1" id="KW-0677">Repeat</keyword>
<dbReference type="InterPro" id="IPR013360">
    <property type="entry name" value="Pilus_4_PilW"/>
</dbReference>
<proteinExistence type="predicted"/>
<dbReference type="Gene3D" id="1.25.40.10">
    <property type="entry name" value="Tetratricopeptide repeat domain"/>
    <property type="match status" value="1"/>
</dbReference>